<proteinExistence type="predicted"/>
<feature type="compositionally biased region" description="Acidic residues" evidence="3">
    <location>
        <begin position="163"/>
        <end position="179"/>
    </location>
</feature>
<dbReference type="RefSeq" id="XP_004356636.1">
    <property type="nucleotide sequence ID" value="XM_004356583.1"/>
</dbReference>
<feature type="region of interest" description="Disordered" evidence="3">
    <location>
        <begin position="142"/>
        <end position="415"/>
    </location>
</feature>
<dbReference type="AlphaFoldDB" id="L8HK19"/>
<feature type="compositionally biased region" description="Basic and acidic residues" evidence="3">
    <location>
        <begin position="648"/>
        <end position="684"/>
    </location>
</feature>
<feature type="region of interest" description="Disordered" evidence="3">
    <location>
        <begin position="583"/>
        <end position="607"/>
    </location>
</feature>
<sequence>MPWKATAVWAYQAKEEGELSFDVGDEIIILEERRNGWWKGKRGGEIGEFPVNYCDVEGGAGGVSSTTSQSAEPVVKIDQEKISGGILALQRKCGFRYGSGDDDEEGGSSSPRGLTSFEELQQKLGIQAFNPLEGLLKDVAPAATSSSSSKLMKASSTDLDLSLTDDDDEVQQDDDEPDTSLEMSRDYLLSSQEVWLSPRSPTAVSPRSPAVSPRDVSETQPSAGDDEGRRAKRDTATATPSSDRQHSSSSSGKRGSIIRGRKGSSSELSRAQKAGKSRRDTVAAPASSTAAAAAAAAAAGSDGKARKSDKDKAFGSASGMGRRSMSDFRLSRADSKLDKSKRKKKEEASAPPAAAPDSGEVTSLSRSLRFALPDIAIDNSEEEAGPVEASKPGTPKGGQHGQSGRVRHRKSKSQATASWFIEATLGKAAESKTEEEGAGISLRELMSGRRNSETAASTVMAVTSAPDRKAREETGEMRSGSPVPRSAQLSKPQTASKVSKRWAKKLTQLGGRADALQQVQRLLLAQSHGSGSPIFGKALRDIIHDLEIAQKNEDTECIVTIFAMMIVLQEAYQKQKDSELELANRKRAESDRELAEERSKNQSLAKQERDLLKLLQQTQEKVVEKSKSSSRAENNKQNYKQKLDEEEERRQVLEKELKKQKQKAKDSEKEIARLESELAKAKGKEPKRKGSARAAQRLSRAVPAGLSLNDWDLGDDSNPAD</sequence>
<feature type="compositionally biased region" description="Polar residues" evidence="3">
    <location>
        <begin position="189"/>
        <end position="205"/>
    </location>
</feature>
<feature type="compositionally biased region" description="Low complexity" evidence="3">
    <location>
        <begin position="247"/>
        <end position="266"/>
    </location>
</feature>
<evidence type="ECO:0000256" key="3">
    <source>
        <dbReference type="SAM" id="MobiDB-lite"/>
    </source>
</evidence>
<dbReference type="GeneID" id="14925761"/>
<feature type="domain" description="SH3" evidence="4">
    <location>
        <begin position="1"/>
        <end position="59"/>
    </location>
</feature>
<dbReference type="VEuPathDB" id="AmoebaDB:ACA1_173940"/>
<protein>
    <submittedName>
        <fullName evidence="5">SH3 domain containing protein</fullName>
    </submittedName>
</protein>
<organism evidence="5 6">
    <name type="scientific">Acanthamoeba castellanii (strain ATCC 30010 / Neff)</name>
    <dbReference type="NCBI Taxonomy" id="1257118"/>
    <lineage>
        <taxon>Eukaryota</taxon>
        <taxon>Amoebozoa</taxon>
        <taxon>Discosea</taxon>
        <taxon>Longamoebia</taxon>
        <taxon>Centramoebida</taxon>
        <taxon>Acanthamoebidae</taxon>
        <taxon>Acanthamoeba</taxon>
    </lineage>
</organism>
<feature type="compositionally biased region" description="Basic and acidic residues" evidence="3">
    <location>
        <begin position="226"/>
        <end position="235"/>
    </location>
</feature>
<evidence type="ECO:0000313" key="6">
    <source>
        <dbReference type="Proteomes" id="UP000011083"/>
    </source>
</evidence>
<dbReference type="SMART" id="SM00326">
    <property type="entry name" value="SH3"/>
    <property type="match status" value="1"/>
</dbReference>
<gene>
    <name evidence="5" type="ORF">ACA1_173940</name>
</gene>
<dbReference type="CDD" id="cd00174">
    <property type="entry name" value="SH3"/>
    <property type="match status" value="1"/>
</dbReference>
<dbReference type="Proteomes" id="UP000011083">
    <property type="component" value="Unassembled WGS sequence"/>
</dbReference>
<feature type="compositionally biased region" description="Basic and acidic residues" evidence="3">
    <location>
        <begin position="466"/>
        <end position="476"/>
    </location>
</feature>
<feature type="region of interest" description="Disordered" evidence="3">
    <location>
        <begin position="622"/>
        <end position="721"/>
    </location>
</feature>
<evidence type="ECO:0000313" key="5">
    <source>
        <dbReference type="EMBL" id="ELR24736.1"/>
    </source>
</evidence>
<dbReference type="PROSITE" id="PS50002">
    <property type="entry name" value="SH3"/>
    <property type="match status" value="1"/>
</dbReference>
<feature type="compositionally biased region" description="Low complexity" evidence="3">
    <location>
        <begin position="349"/>
        <end position="358"/>
    </location>
</feature>
<dbReference type="Pfam" id="PF14604">
    <property type="entry name" value="SH3_9"/>
    <property type="match status" value="1"/>
</dbReference>
<feature type="compositionally biased region" description="Basic and acidic residues" evidence="3">
    <location>
        <begin position="324"/>
        <end position="338"/>
    </location>
</feature>
<evidence type="ECO:0000259" key="4">
    <source>
        <dbReference type="PROSITE" id="PS50002"/>
    </source>
</evidence>
<dbReference type="SUPFAM" id="SSF50044">
    <property type="entry name" value="SH3-domain"/>
    <property type="match status" value="1"/>
</dbReference>
<dbReference type="STRING" id="1257118.L8HK19"/>
<feature type="compositionally biased region" description="Low complexity" evidence="3">
    <location>
        <begin position="142"/>
        <end position="162"/>
    </location>
</feature>
<evidence type="ECO:0000256" key="2">
    <source>
        <dbReference type="PROSITE-ProRule" id="PRU00192"/>
    </source>
</evidence>
<evidence type="ECO:0000256" key="1">
    <source>
        <dbReference type="ARBA" id="ARBA00022443"/>
    </source>
</evidence>
<keyword evidence="1 2" id="KW-0728">SH3 domain</keyword>
<feature type="compositionally biased region" description="Low complexity" evidence="3">
    <location>
        <begin position="454"/>
        <end position="465"/>
    </location>
</feature>
<feature type="region of interest" description="Disordered" evidence="3">
    <location>
        <begin position="448"/>
        <end position="500"/>
    </location>
</feature>
<feature type="compositionally biased region" description="Basic and acidic residues" evidence="3">
    <location>
        <begin position="303"/>
        <end position="313"/>
    </location>
</feature>
<dbReference type="Gene3D" id="2.30.30.40">
    <property type="entry name" value="SH3 Domains"/>
    <property type="match status" value="1"/>
</dbReference>
<keyword evidence="6" id="KW-1185">Reference proteome</keyword>
<dbReference type="KEGG" id="acan:ACA1_173940"/>
<reference evidence="5 6" key="1">
    <citation type="journal article" date="2013" name="Genome Biol.">
        <title>Genome of Acanthamoeba castellanii highlights extensive lateral gene transfer and early evolution of tyrosine kinase signaling.</title>
        <authorList>
            <person name="Clarke M."/>
            <person name="Lohan A.J."/>
            <person name="Liu B."/>
            <person name="Lagkouvardos I."/>
            <person name="Roy S."/>
            <person name="Zafar N."/>
            <person name="Bertelli C."/>
            <person name="Schilde C."/>
            <person name="Kianianmomeni A."/>
            <person name="Burglin T.R."/>
            <person name="Frech C."/>
            <person name="Turcotte B."/>
            <person name="Kopec K.O."/>
            <person name="Synnott J.M."/>
            <person name="Choo C."/>
            <person name="Paponov I."/>
            <person name="Finkler A."/>
            <person name="Soon Heng Tan C."/>
            <person name="Hutchins A.P."/>
            <person name="Weinmeier T."/>
            <person name="Rattei T."/>
            <person name="Chu J.S."/>
            <person name="Gimenez G."/>
            <person name="Irimia M."/>
            <person name="Rigden D.J."/>
            <person name="Fitzpatrick D.A."/>
            <person name="Lorenzo-Morales J."/>
            <person name="Bateman A."/>
            <person name="Chiu C.H."/>
            <person name="Tang P."/>
            <person name="Hegemann P."/>
            <person name="Fromm H."/>
            <person name="Raoult D."/>
            <person name="Greub G."/>
            <person name="Miranda-Saavedra D."/>
            <person name="Chen N."/>
            <person name="Nash P."/>
            <person name="Ginger M.L."/>
            <person name="Horn M."/>
            <person name="Schaap P."/>
            <person name="Caler L."/>
            <person name="Loftus B."/>
        </authorList>
    </citation>
    <scope>NUCLEOTIDE SEQUENCE [LARGE SCALE GENOMIC DNA]</scope>
    <source>
        <strain evidence="5 6">Neff</strain>
    </source>
</reference>
<accession>L8HK19</accession>
<feature type="compositionally biased region" description="Polar residues" evidence="3">
    <location>
        <begin position="631"/>
        <end position="640"/>
    </location>
</feature>
<feature type="compositionally biased region" description="Low complexity" evidence="3">
    <location>
        <begin position="283"/>
        <end position="299"/>
    </location>
</feature>
<dbReference type="InterPro" id="IPR036028">
    <property type="entry name" value="SH3-like_dom_sf"/>
</dbReference>
<dbReference type="EMBL" id="KB007811">
    <property type="protein sequence ID" value="ELR24736.1"/>
    <property type="molecule type" value="Genomic_DNA"/>
</dbReference>
<name>L8HK19_ACACF</name>
<dbReference type="InterPro" id="IPR001452">
    <property type="entry name" value="SH3_domain"/>
</dbReference>
<feature type="compositionally biased region" description="Polar residues" evidence="3">
    <location>
        <begin position="487"/>
        <end position="497"/>
    </location>
</feature>